<keyword evidence="1" id="KW-0732">Signal</keyword>
<gene>
    <name evidence="2" type="ORF">CDEB00056_LOCUS5180</name>
</gene>
<feature type="signal peptide" evidence="1">
    <location>
        <begin position="1"/>
        <end position="21"/>
    </location>
</feature>
<reference evidence="2" key="1">
    <citation type="submission" date="2021-01" db="EMBL/GenBank/DDBJ databases">
        <authorList>
            <person name="Corre E."/>
            <person name="Pelletier E."/>
            <person name="Niang G."/>
            <person name="Scheremetjew M."/>
            <person name="Finn R."/>
            <person name="Kale V."/>
            <person name="Holt S."/>
            <person name="Cochrane G."/>
            <person name="Meng A."/>
            <person name="Brown T."/>
            <person name="Cohen L."/>
        </authorList>
    </citation>
    <scope>NUCLEOTIDE SEQUENCE</scope>
    <source>
        <strain evidence="2">MM31A-1</strain>
    </source>
</reference>
<evidence type="ECO:0000313" key="2">
    <source>
        <dbReference type="EMBL" id="CAE0460339.1"/>
    </source>
</evidence>
<dbReference type="AlphaFoldDB" id="A0A7S3V6X1"/>
<feature type="chain" id="PRO_5030559624" description="Subtilisin" evidence="1">
    <location>
        <begin position="22"/>
        <end position="189"/>
    </location>
</feature>
<accession>A0A7S3V6X1</accession>
<name>A0A7S3V6X1_9STRA</name>
<proteinExistence type="predicted"/>
<sequence>MLYSTGKISILFAAFLATSNAFCLQPNASIKLTVIETSSAIYAENNRRAFLRNLAGVVGATVISSKGDPASASYSAYTNREKDWDERKGNGEVQYSSARDLKQALREVAPMNSESSKVFCPNGPSSAVSPLMENKCGDRMAMPSVFGRTEDIVGNSIPGFAAGYPVINGGSQSTLADSGGFPAYPTKLK</sequence>
<evidence type="ECO:0008006" key="3">
    <source>
        <dbReference type="Google" id="ProtNLM"/>
    </source>
</evidence>
<protein>
    <recommendedName>
        <fullName evidence="3">Subtilisin</fullName>
    </recommendedName>
</protein>
<evidence type="ECO:0000256" key="1">
    <source>
        <dbReference type="SAM" id="SignalP"/>
    </source>
</evidence>
<organism evidence="2">
    <name type="scientific">Chaetoceros debilis</name>
    <dbReference type="NCBI Taxonomy" id="122233"/>
    <lineage>
        <taxon>Eukaryota</taxon>
        <taxon>Sar</taxon>
        <taxon>Stramenopiles</taxon>
        <taxon>Ochrophyta</taxon>
        <taxon>Bacillariophyta</taxon>
        <taxon>Coscinodiscophyceae</taxon>
        <taxon>Chaetocerotophycidae</taxon>
        <taxon>Chaetocerotales</taxon>
        <taxon>Chaetocerotaceae</taxon>
        <taxon>Chaetoceros</taxon>
    </lineage>
</organism>
<dbReference type="EMBL" id="HBIO01006994">
    <property type="protein sequence ID" value="CAE0460339.1"/>
    <property type="molecule type" value="Transcribed_RNA"/>
</dbReference>